<dbReference type="PANTHER" id="PTHR11361:SF152">
    <property type="entry name" value="DNA MISMATCH REPAIR PROTEIN"/>
    <property type="match status" value="1"/>
</dbReference>
<dbReference type="InterPro" id="IPR000432">
    <property type="entry name" value="DNA_mismatch_repair_MutS_C"/>
</dbReference>
<dbReference type="AlphaFoldDB" id="A0A0M6WUZ8"/>
<evidence type="ECO:0000313" key="7">
    <source>
        <dbReference type="Proteomes" id="UP000049979"/>
    </source>
</evidence>
<dbReference type="Pfam" id="PF00488">
    <property type="entry name" value="MutS_V"/>
    <property type="match status" value="1"/>
</dbReference>
<dbReference type="Proteomes" id="UP000049979">
    <property type="component" value="Unassembled WGS sequence"/>
</dbReference>
<keyword evidence="1" id="KW-0547">Nucleotide-binding</keyword>
<reference evidence="7" key="1">
    <citation type="submission" date="2015-05" db="EMBL/GenBank/DDBJ databases">
        <authorList>
            <consortium name="Pathogen Informatics"/>
        </authorList>
    </citation>
    <scope>NUCLEOTIDE SEQUENCE [LARGE SCALE GENOMIC DNA]</scope>
    <source>
        <strain evidence="7">M72</strain>
    </source>
</reference>
<evidence type="ECO:0000259" key="5">
    <source>
        <dbReference type="SMART" id="SM00534"/>
    </source>
</evidence>
<feature type="transmembrane region" description="Helical" evidence="4">
    <location>
        <begin position="150"/>
        <end position="172"/>
    </location>
</feature>
<feature type="transmembrane region" description="Helical" evidence="4">
    <location>
        <begin position="178"/>
        <end position="197"/>
    </location>
</feature>
<accession>A0A0M6WUZ8</accession>
<dbReference type="STRING" id="301302.ERS852420_01655"/>
<dbReference type="GO" id="GO:0140664">
    <property type="term" value="F:ATP-dependent DNA damage sensor activity"/>
    <property type="evidence" value="ECO:0007669"/>
    <property type="project" value="InterPro"/>
</dbReference>
<protein>
    <recommendedName>
        <fullName evidence="5">DNA mismatch repair proteins mutS family domain-containing protein</fullName>
    </recommendedName>
</protein>
<organism evidence="6 7">
    <name type="scientific">Roseburia faecis</name>
    <dbReference type="NCBI Taxonomy" id="301302"/>
    <lineage>
        <taxon>Bacteria</taxon>
        <taxon>Bacillati</taxon>
        <taxon>Bacillota</taxon>
        <taxon>Clostridia</taxon>
        <taxon>Lachnospirales</taxon>
        <taxon>Lachnospiraceae</taxon>
        <taxon>Roseburia</taxon>
    </lineage>
</organism>
<evidence type="ECO:0000256" key="1">
    <source>
        <dbReference type="ARBA" id="ARBA00022741"/>
    </source>
</evidence>
<dbReference type="OrthoDB" id="9802448at2"/>
<sequence length="539" mass="62539">MNWVIGKKQKRRNRIKAQFGKNPMELEAWESLEKRMREIRMYEELVVQDVKKEEWQSAGSVDTVTWNDLEMDRVFARINHTRTYMGEQILYHRLHNMQTRQSCEDMEKRISFFSCRESIRTEIEEKLMRIGKQKESCYLPFFLTEEINPLVIPGAILYFLQGLLAFCLIGAILLRSNLWATGFLVVAVVNLLIYLHTKCKYEGNLFMVSSLKELFDFCNWIVKKLEPDRPEILHALEKTQKLSHRILRWQTRKYQSISGDVTGILWDYIAGITLHDVVAFYRIQKTLRACKKETMQLYTFAGEIDMEIAIASFRKSLPQWCCPSLQSDGAISVEKISHPLMADAIPNDFVLKKGVVLTGANASGKSTFMKAVAINVILAQTINTCVAKNMKMPAIQVMTSMALRDDVLQGESYYMREIKYLKRMLDELKTGEPMLFVIDEILKGTNTRERLAASNAILSYMVQKQGFLLIATHDLELVYALKKRYDTYYFDSQVHEKDIVFPYKIRRGIVGKTNAIDLMELLDFPEEITDQARREAGKR</sequence>
<dbReference type="SUPFAM" id="SSF52540">
    <property type="entry name" value="P-loop containing nucleoside triphosphate hydrolases"/>
    <property type="match status" value="1"/>
</dbReference>
<evidence type="ECO:0000256" key="4">
    <source>
        <dbReference type="SAM" id="Phobius"/>
    </source>
</evidence>
<name>A0A0M6WUZ8_9FIRM</name>
<keyword evidence="2" id="KW-0067">ATP-binding</keyword>
<dbReference type="SMART" id="SM00534">
    <property type="entry name" value="MUTSac"/>
    <property type="match status" value="1"/>
</dbReference>
<keyword evidence="3" id="KW-0238">DNA-binding</keyword>
<dbReference type="EMBL" id="CVRR01000037">
    <property type="protein sequence ID" value="CRL41019.1"/>
    <property type="molecule type" value="Genomic_DNA"/>
</dbReference>
<dbReference type="RefSeq" id="WP_055068374.1">
    <property type="nucleotide sequence ID" value="NZ_CP173697.1"/>
</dbReference>
<dbReference type="Gene3D" id="3.40.50.300">
    <property type="entry name" value="P-loop containing nucleotide triphosphate hydrolases"/>
    <property type="match status" value="1"/>
</dbReference>
<keyword evidence="4" id="KW-0472">Membrane</keyword>
<dbReference type="GO" id="GO:0006298">
    <property type="term" value="P:mismatch repair"/>
    <property type="evidence" value="ECO:0007669"/>
    <property type="project" value="InterPro"/>
</dbReference>
<evidence type="ECO:0000313" key="6">
    <source>
        <dbReference type="EMBL" id="CRL41019.1"/>
    </source>
</evidence>
<dbReference type="PANTHER" id="PTHR11361">
    <property type="entry name" value="DNA MISMATCH REPAIR PROTEIN MUTS FAMILY MEMBER"/>
    <property type="match status" value="1"/>
</dbReference>
<keyword evidence="7" id="KW-1185">Reference proteome</keyword>
<evidence type="ECO:0000256" key="2">
    <source>
        <dbReference type="ARBA" id="ARBA00022840"/>
    </source>
</evidence>
<dbReference type="GO" id="GO:0030983">
    <property type="term" value="F:mismatched DNA binding"/>
    <property type="evidence" value="ECO:0007669"/>
    <property type="project" value="InterPro"/>
</dbReference>
<feature type="domain" description="DNA mismatch repair proteins mutS family" evidence="5">
    <location>
        <begin position="352"/>
        <end position="537"/>
    </location>
</feature>
<keyword evidence="4" id="KW-1133">Transmembrane helix</keyword>
<dbReference type="InterPro" id="IPR027417">
    <property type="entry name" value="P-loop_NTPase"/>
</dbReference>
<proteinExistence type="predicted"/>
<dbReference type="InterPro" id="IPR045076">
    <property type="entry name" value="MutS"/>
</dbReference>
<gene>
    <name evidence="6" type="ORF">M72_11381</name>
</gene>
<dbReference type="GO" id="GO:0005829">
    <property type="term" value="C:cytosol"/>
    <property type="evidence" value="ECO:0007669"/>
    <property type="project" value="TreeGrafter"/>
</dbReference>
<evidence type="ECO:0000256" key="3">
    <source>
        <dbReference type="ARBA" id="ARBA00023125"/>
    </source>
</evidence>
<dbReference type="GO" id="GO:0005524">
    <property type="term" value="F:ATP binding"/>
    <property type="evidence" value="ECO:0007669"/>
    <property type="project" value="UniProtKB-KW"/>
</dbReference>
<keyword evidence="4" id="KW-0812">Transmembrane</keyword>